<organism evidence="1 2">
    <name type="scientific">Niveibacterium umoris</name>
    <dbReference type="NCBI Taxonomy" id="1193620"/>
    <lineage>
        <taxon>Bacteria</taxon>
        <taxon>Pseudomonadati</taxon>
        <taxon>Pseudomonadota</taxon>
        <taxon>Betaproteobacteria</taxon>
        <taxon>Rhodocyclales</taxon>
        <taxon>Rhodocyclaceae</taxon>
        <taxon>Niveibacterium</taxon>
    </lineage>
</organism>
<sequence>MLLQQTNTGHDALESASTVAILAVTVVDGLRAIEADPDKEFVLLEEPAPFVVQMQPVGLQHVTDLTLRTERLLQLNDAAEEVNAQQRRFTAVPDELHHRGGLRGDVFLYVFRKYRLGHLELLATREKRSLLKVKAVIARDVAHCADRFGEYVDSGLTANSGRIRQICPLNLEGRRSPCRESPAALRVLLHFNRQLWNAAGET</sequence>
<proteinExistence type="predicted"/>
<keyword evidence="2" id="KW-1185">Reference proteome</keyword>
<evidence type="ECO:0000313" key="2">
    <source>
        <dbReference type="Proteomes" id="UP000561045"/>
    </source>
</evidence>
<dbReference type="EMBL" id="JACIET010000002">
    <property type="protein sequence ID" value="MBB4013148.1"/>
    <property type="molecule type" value="Genomic_DNA"/>
</dbReference>
<gene>
    <name evidence="1" type="ORF">GGR36_002494</name>
</gene>
<evidence type="ECO:0000313" key="1">
    <source>
        <dbReference type="EMBL" id="MBB4013148.1"/>
    </source>
</evidence>
<accession>A0A840BNN0</accession>
<comment type="caution">
    <text evidence="1">The sequence shown here is derived from an EMBL/GenBank/DDBJ whole genome shotgun (WGS) entry which is preliminary data.</text>
</comment>
<reference evidence="1 2" key="1">
    <citation type="submission" date="2020-08" db="EMBL/GenBank/DDBJ databases">
        <title>Genomic Encyclopedia of Type Strains, Phase IV (KMG-IV): sequencing the most valuable type-strain genomes for metagenomic binning, comparative biology and taxonomic classification.</title>
        <authorList>
            <person name="Goeker M."/>
        </authorList>
    </citation>
    <scope>NUCLEOTIDE SEQUENCE [LARGE SCALE GENOMIC DNA]</scope>
    <source>
        <strain evidence="1 2">DSM 106739</strain>
    </source>
</reference>
<dbReference type="AlphaFoldDB" id="A0A840BNN0"/>
<protein>
    <submittedName>
        <fullName evidence="1">Uncharacterized protein</fullName>
    </submittedName>
</protein>
<dbReference type="Proteomes" id="UP000561045">
    <property type="component" value="Unassembled WGS sequence"/>
</dbReference>
<name>A0A840BNN0_9RHOO</name>